<sequence length="62" mass="6272">MLSQKTLTALLVIAVFALSYQTVTLGMMSKKLETAKIGIGASPTAINLTDDGGTAPAMVGGC</sequence>
<dbReference type="AlphaFoldDB" id="A0A1F6LHY5"/>
<accession>A0A1F6LHY5</accession>
<reference evidence="1 2" key="1">
    <citation type="journal article" date="2016" name="Nat. Commun.">
        <title>Thousands of microbial genomes shed light on interconnected biogeochemical processes in an aquifer system.</title>
        <authorList>
            <person name="Anantharaman K."/>
            <person name="Brown C.T."/>
            <person name="Hug L.A."/>
            <person name="Sharon I."/>
            <person name="Castelle C.J."/>
            <person name="Probst A.J."/>
            <person name="Thomas B.C."/>
            <person name="Singh A."/>
            <person name="Wilkins M.J."/>
            <person name="Karaoz U."/>
            <person name="Brodie E.L."/>
            <person name="Williams K.H."/>
            <person name="Hubbard S.S."/>
            <person name="Banfield J.F."/>
        </authorList>
    </citation>
    <scope>NUCLEOTIDE SEQUENCE [LARGE SCALE GENOMIC DNA]</scope>
</reference>
<proteinExistence type="predicted"/>
<evidence type="ECO:0000313" key="1">
    <source>
        <dbReference type="EMBL" id="OGH58913.1"/>
    </source>
</evidence>
<name>A0A1F6LHY5_9BACT</name>
<organism evidence="1 2">
    <name type="scientific">Candidatus Magasanikbacteria bacterium RIFCSPHIGHO2_01_FULL_33_34</name>
    <dbReference type="NCBI Taxonomy" id="1798671"/>
    <lineage>
        <taxon>Bacteria</taxon>
        <taxon>Candidatus Magasanikiibacteriota</taxon>
    </lineage>
</organism>
<evidence type="ECO:0000313" key="2">
    <source>
        <dbReference type="Proteomes" id="UP000177067"/>
    </source>
</evidence>
<dbReference type="Proteomes" id="UP000177067">
    <property type="component" value="Unassembled WGS sequence"/>
</dbReference>
<comment type="caution">
    <text evidence="1">The sequence shown here is derived from an EMBL/GenBank/DDBJ whole genome shotgun (WGS) entry which is preliminary data.</text>
</comment>
<gene>
    <name evidence="1" type="ORF">A2725_04165</name>
</gene>
<protein>
    <submittedName>
        <fullName evidence="1">Uncharacterized protein</fullName>
    </submittedName>
</protein>
<dbReference type="EMBL" id="MFPS01000008">
    <property type="protein sequence ID" value="OGH58913.1"/>
    <property type="molecule type" value="Genomic_DNA"/>
</dbReference>